<proteinExistence type="predicted"/>
<keyword evidence="2" id="KW-1185">Reference proteome</keyword>
<accession>A0ABN1RQ21</accession>
<protein>
    <submittedName>
        <fullName evidence="1">Uncharacterized protein</fullName>
    </submittedName>
</protein>
<comment type="caution">
    <text evidence="1">The sequence shown here is derived from an EMBL/GenBank/DDBJ whole genome shotgun (WGS) entry which is preliminary data.</text>
</comment>
<evidence type="ECO:0000313" key="2">
    <source>
        <dbReference type="Proteomes" id="UP001500418"/>
    </source>
</evidence>
<dbReference type="EMBL" id="BAAAID010000138">
    <property type="protein sequence ID" value="GAA0961444.1"/>
    <property type="molecule type" value="Genomic_DNA"/>
</dbReference>
<dbReference type="Proteomes" id="UP001500418">
    <property type="component" value="Unassembled WGS sequence"/>
</dbReference>
<sequence>MADEQYLVRPEPTLTDEAFEAVQPQPDPGVFQPAGHADRACRAVSTKIGLPHPDIDLDTEPLTVRSVHA</sequence>
<reference evidence="1 2" key="1">
    <citation type="journal article" date="2019" name="Int. J. Syst. Evol. Microbiol.">
        <title>The Global Catalogue of Microorganisms (GCM) 10K type strain sequencing project: providing services to taxonomists for standard genome sequencing and annotation.</title>
        <authorList>
            <consortium name="The Broad Institute Genomics Platform"/>
            <consortium name="The Broad Institute Genome Sequencing Center for Infectious Disease"/>
            <person name="Wu L."/>
            <person name="Ma J."/>
        </authorList>
    </citation>
    <scope>NUCLEOTIDE SEQUENCE [LARGE SCALE GENOMIC DNA]</scope>
    <source>
        <strain evidence="1 2">JCM 11444</strain>
    </source>
</reference>
<gene>
    <name evidence="1" type="ORF">GCM10009575_095740</name>
</gene>
<organism evidence="1 2">
    <name type="scientific">Streptomyces rhizosphaericus</name>
    <dbReference type="NCBI Taxonomy" id="114699"/>
    <lineage>
        <taxon>Bacteria</taxon>
        <taxon>Bacillati</taxon>
        <taxon>Actinomycetota</taxon>
        <taxon>Actinomycetes</taxon>
        <taxon>Kitasatosporales</taxon>
        <taxon>Streptomycetaceae</taxon>
        <taxon>Streptomyces</taxon>
        <taxon>Streptomyces violaceusniger group</taxon>
    </lineage>
</organism>
<evidence type="ECO:0000313" key="1">
    <source>
        <dbReference type="EMBL" id="GAA0961444.1"/>
    </source>
</evidence>
<name>A0ABN1RQ21_9ACTN</name>